<name>A0A182JL58_ANOAO</name>
<dbReference type="InterPro" id="IPR051940">
    <property type="entry name" value="Chitin_bind-dev_reg"/>
</dbReference>
<dbReference type="InterPro" id="IPR002557">
    <property type="entry name" value="Chitin-bd_dom"/>
</dbReference>
<dbReference type="GO" id="GO:0008061">
    <property type="term" value="F:chitin binding"/>
    <property type="evidence" value="ECO:0007669"/>
    <property type="project" value="UniProtKB-KW"/>
</dbReference>
<dbReference type="SUPFAM" id="SSF57625">
    <property type="entry name" value="Invertebrate chitin-binding proteins"/>
    <property type="match status" value="2"/>
</dbReference>
<dbReference type="PANTHER" id="PTHR23301">
    <property type="entry name" value="CHITIN BINDING PERITROPHIN-A"/>
    <property type="match status" value="1"/>
</dbReference>
<dbReference type="VEuPathDB" id="VectorBase:AATE020113"/>
<evidence type="ECO:0000256" key="5">
    <source>
        <dbReference type="ARBA" id="ARBA00023180"/>
    </source>
</evidence>
<sequence length="152" mass="16477">LRSFLFDLAPKEYSRKMLRLGLLVTVMGMCTAQMPPVCDPTLTSFHVDPLNCTQYFTCFNGVATLQTCPDQKYFDAARTLCDVPAKVPCTVGPCTGTTGLATVAIPGDCTGYTLCLNGTAFDMKCATGTLFDATYGDCVMAKDIVQKLHYLQ</sequence>
<evidence type="ECO:0000256" key="2">
    <source>
        <dbReference type="ARBA" id="ARBA00022729"/>
    </source>
</evidence>
<dbReference type="AlphaFoldDB" id="A0A182JL58"/>
<keyword evidence="2" id="KW-0732">Signal</keyword>
<keyword evidence="5" id="KW-0325">Glycoprotein</keyword>
<evidence type="ECO:0000259" key="6">
    <source>
        <dbReference type="PROSITE" id="PS50940"/>
    </source>
</evidence>
<dbReference type="GO" id="GO:0005576">
    <property type="term" value="C:extracellular region"/>
    <property type="evidence" value="ECO:0007669"/>
    <property type="project" value="InterPro"/>
</dbReference>
<keyword evidence="4" id="KW-1015">Disulfide bond</keyword>
<evidence type="ECO:0000256" key="4">
    <source>
        <dbReference type="ARBA" id="ARBA00023157"/>
    </source>
</evidence>
<accession>A0A182JL58</accession>
<dbReference type="InterPro" id="IPR036508">
    <property type="entry name" value="Chitin-bd_dom_sf"/>
</dbReference>
<proteinExistence type="predicted"/>
<evidence type="ECO:0000313" key="7">
    <source>
        <dbReference type="EnsemblMetazoa" id="AATE020113-PA.1"/>
    </source>
</evidence>
<protein>
    <recommendedName>
        <fullName evidence="6">Chitin-binding type-2 domain-containing protein</fullName>
    </recommendedName>
</protein>
<dbReference type="PANTHER" id="PTHR23301:SF0">
    <property type="entry name" value="CHITIN-BINDING TYPE-2 DOMAIN-CONTAINING PROTEIN-RELATED"/>
    <property type="match status" value="1"/>
</dbReference>
<feature type="domain" description="Chitin-binding type-2" evidence="6">
    <location>
        <begin position="35"/>
        <end position="91"/>
    </location>
</feature>
<organism evidence="7">
    <name type="scientific">Anopheles atroparvus</name>
    <name type="common">European mosquito</name>
    <dbReference type="NCBI Taxonomy" id="41427"/>
    <lineage>
        <taxon>Eukaryota</taxon>
        <taxon>Metazoa</taxon>
        <taxon>Ecdysozoa</taxon>
        <taxon>Arthropoda</taxon>
        <taxon>Hexapoda</taxon>
        <taxon>Insecta</taxon>
        <taxon>Pterygota</taxon>
        <taxon>Neoptera</taxon>
        <taxon>Endopterygota</taxon>
        <taxon>Diptera</taxon>
        <taxon>Nematocera</taxon>
        <taxon>Culicoidea</taxon>
        <taxon>Culicidae</taxon>
        <taxon>Anophelinae</taxon>
        <taxon>Anopheles</taxon>
    </lineage>
</organism>
<reference evidence="7" key="1">
    <citation type="submission" date="2022-08" db="UniProtKB">
        <authorList>
            <consortium name="EnsemblMetazoa"/>
        </authorList>
    </citation>
    <scope>IDENTIFICATION</scope>
    <source>
        <strain evidence="7">EBRO</strain>
    </source>
</reference>
<keyword evidence="1" id="KW-0147">Chitin-binding</keyword>
<keyword evidence="3" id="KW-0677">Repeat</keyword>
<dbReference type="Pfam" id="PF01607">
    <property type="entry name" value="CBM_14"/>
    <property type="match status" value="2"/>
</dbReference>
<dbReference type="PROSITE" id="PS50940">
    <property type="entry name" value="CHIT_BIND_II"/>
    <property type="match status" value="2"/>
</dbReference>
<evidence type="ECO:0000256" key="3">
    <source>
        <dbReference type="ARBA" id="ARBA00022737"/>
    </source>
</evidence>
<dbReference type="SMART" id="SM00494">
    <property type="entry name" value="ChtBD2"/>
    <property type="match status" value="2"/>
</dbReference>
<feature type="domain" description="Chitin-binding type-2" evidence="6">
    <location>
        <begin position="94"/>
        <end position="138"/>
    </location>
</feature>
<dbReference type="EnsemblMetazoa" id="AATE020113-RA">
    <property type="protein sequence ID" value="AATE020113-PA.1"/>
    <property type="gene ID" value="AATE020113"/>
</dbReference>
<dbReference type="Gene3D" id="2.170.140.10">
    <property type="entry name" value="Chitin binding domain"/>
    <property type="match status" value="2"/>
</dbReference>
<evidence type="ECO:0000256" key="1">
    <source>
        <dbReference type="ARBA" id="ARBA00022669"/>
    </source>
</evidence>